<protein>
    <submittedName>
        <fullName evidence="1">Uncharacterized protein</fullName>
    </submittedName>
</protein>
<dbReference type="AlphaFoldDB" id="A0A0S4LT52"/>
<name>A0A0S4LT52_9BACT</name>
<organism evidence="1 2">
    <name type="scientific">Candidatus Nitrospira nitrosa</name>
    <dbReference type="NCBI Taxonomy" id="1742972"/>
    <lineage>
        <taxon>Bacteria</taxon>
        <taxon>Pseudomonadati</taxon>
        <taxon>Nitrospirota</taxon>
        <taxon>Nitrospiria</taxon>
        <taxon>Nitrospirales</taxon>
        <taxon>Nitrospiraceae</taxon>
        <taxon>Nitrospira</taxon>
    </lineage>
</organism>
<reference evidence="1 2" key="1">
    <citation type="submission" date="2015-10" db="EMBL/GenBank/DDBJ databases">
        <authorList>
            <person name="Gilbert D.G."/>
        </authorList>
    </citation>
    <scope>NUCLEOTIDE SEQUENCE [LARGE SCALE GENOMIC DNA]</scope>
    <source>
        <strain evidence="1">COMA1</strain>
    </source>
</reference>
<dbReference type="EMBL" id="CZQA01000015">
    <property type="protein sequence ID" value="CUS39792.1"/>
    <property type="molecule type" value="Genomic_DNA"/>
</dbReference>
<evidence type="ECO:0000313" key="1">
    <source>
        <dbReference type="EMBL" id="CUS39792.1"/>
    </source>
</evidence>
<accession>A0A0S4LT52</accession>
<evidence type="ECO:0000313" key="2">
    <source>
        <dbReference type="Proteomes" id="UP000199032"/>
    </source>
</evidence>
<proteinExistence type="predicted"/>
<dbReference type="STRING" id="1742972.COMA1_90060"/>
<dbReference type="Proteomes" id="UP000199032">
    <property type="component" value="Unassembled WGS sequence"/>
</dbReference>
<gene>
    <name evidence="1" type="ORF">COMA1_90060</name>
</gene>
<sequence>MGFLLIGMNHKKQGQVKKRYHAELCLVYY</sequence>
<keyword evidence="2" id="KW-1185">Reference proteome</keyword>